<feature type="active site" description="Proton donor/acceptor" evidence="7">
    <location>
        <position position="337"/>
    </location>
</feature>
<feature type="chain" id="PRO_5010520990" evidence="8">
    <location>
        <begin position="31"/>
        <end position="442"/>
    </location>
</feature>
<dbReference type="SUPFAM" id="SSF47090">
    <property type="entry name" value="PGBD-like"/>
    <property type="match status" value="1"/>
</dbReference>
<dbReference type="InterPro" id="IPR038063">
    <property type="entry name" value="Transpep_catalytic_dom"/>
</dbReference>
<evidence type="ECO:0000256" key="6">
    <source>
        <dbReference type="ARBA" id="ARBA00023316"/>
    </source>
</evidence>
<evidence type="ECO:0000256" key="1">
    <source>
        <dbReference type="ARBA" id="ARBA00004752"/>
    </source>
</evidence>
<evidence type="ECO:0000256" key="3">
    <source>
        <dbReference type="ARBA" id="ARBA00022679"/>
    </source>
</evidence>
<accession>A0A1U7JGA5</accession>
<dbReference type="GO" id="GO:0008360">
    <property type="term" value="P:regulation of cell shape"/>
    <property type="evidence" value="ECO:0007669"/>
    <property type="project" value="UniProtKB-UniRule"/>
</dbReference>
<feature type="domain" description="L,D-TPase catalytic" evidence="9">
    <location>
        <begin position="207"/>
        <end position="395"/>
    </location>
</feature>
<dbReference type="PANTHER" id="PTHR41533">
    <property type="entry name" value="L,D-TRANSPEPTIDASE HI_1667-RELATED"/>
    <property type="match status" value="1"/>
</dbReference>
<name>A0A1U7JGA5_9HYPH</name>
<dbReference type="GO" id="GO:0009252">
    <property type="term" value="P:peptidoglycan biosynthetic process"/>
    <property type="evidence" value="ECO:0007669"/>
    <property type="project" value="UniProtKB-UniPathway"/>
</dbReference>
<dbReference type="InterPro" id="IPR052905">
    <property type="entry name" value="LD-transpeptidase_YkuD-like"/>
</dbReference>
<dbReference type="EMBL" id="LVVZ01000019">
    <property type="protein sequence ID" value="OKL43724.1"/>
    <property type="molecule type" value="Genomic_DNA"/>
</dbReference>
<protein>
    <submittedName>
        <fullName evidence="10">Amidase</fullName>
    </submittedName>
</protein>
<dbReference type="Proteomes" id="UP000185783">
    <property type="component" value="Unassembled WGS sequence"/>
</dbReference>
<comment type="similarity">
    <text evidence="2">Belongs to the YkuD family.</text>
</comment>
<dbReference type="GO" id="GO:0004180">
    <property type="term" value="F:carboxypeptidase activity"/>
    <property type="evidence" value="ECO:0007669"/>
    <property type="project" value="UniProtKB-ARBA"/>
</dbReference>
<feature type="active site" description="Nucleophile" evidence="7">
    <location>
        <position position="356"/>
    </location>
</feature>
<dbReference type="PROSITE" id="PS52029">
    <property type="entry name" value="LD_TPASE"/>
    <property type="match status" value="1"/>
</dbReference>
<evidence type="ECO:0000313" key="11">
    <source>
        <dbReference type="Proteomes" id="UP000185783"/>
    </source>
</evidence>
<evidence type="ECO:0000256" key="8">
    <source>
        <dbReference type="SAM" id="SignalP"/>
    </source>
</evidence>
<feature type="signal peptide" evidence="8">
    <location>
        <begin position="1"/>
        <end position="30"/>
    </location>
</feature>
<dbReference type="Pfam" id="PF03734">
    <property type="entry name" value="YkuD"/>
    <property type="match status" value="1"/>
</dbReference>
<keyword evidence="8" id="KW-0732">Signal</keyword>
<dbReference type="PANTHER" id="PTHR41533:SF1">
    <property type="entry name" value="L,D-TRANSPEPTIDASE YCBB-RELATED"/>
    <property type="match status" value="1"/>
</dbReference>
<evidence type="ECO:0000256" key="7">
    <source>
        <dbReference type="PROSITE-ProRule" id="PRU01373"/>
    </source>
</evidence>
<evidence type="ECO:0000313" key="10">
    <source>
        <dbReference type="EMBL" id="OKL43724.1"/>
    </source>
</evidence>
<evidence type="ECO:0000256" key="5">
    <source>
        <dbReference type="ARBA" id="ARBA00022984"/>
    </source>
</evidence>
<dbReference type="InterPro" id="IPR036366">
    <property type="entry name" value="PGBDSf"/>
</dbReference>
<dbReference type="InterPro" id="IPR036365">
    <property type="entry name" value="PGBD-like_sf"/>
</dbReference>
<dbReference type="GO" id="GO:0016740">
    <property type="term" value="F:transferase activity"/>
    <property type="evidence" value="ECO:0007669"/>
    <property type="project" value="UniProtKB-KW"/>
</dbReference>
<keyword evidence="4 7" id="KW-0133">Cell shape</keyword>
<dbReference type="SUPFAM" id="SSF141523">
    <property type="entry name" value="L,D-transpeptidase catalytic domain-like"/>
    <property type="match status" value="1"/>
</dbReference>
<keyword evidence="5 7" id="KW-0573">Peptidoglycan synthesis</keyword>
<dbReference type="InterPro" id="IPR002477">
    <property type="entry name" value="Peptidoglycan-bd-like"/>
</dbReference>
<dbReference type="AlphaFoldDB" id="A0A1U7JGA5"/>
<organism evidence="10 11">
    <name type="scientific">Pseudovibrio exalbescens</name>
    <dbReference type="NCBI Taxonomy" id="197461"/>
    <lineage>
        <taxon>Bacteria</taxon>
        <taxon>Pseudomonadati</taxon>
        <taxon>Pseudomonadota</taxon>
        <taxon>Alphaproteobacteria</taxon>
        <taxon>Hyphomicrobiales</taxon>
        <taxon>Stappiaceae</taxon>
        <taxon>Pseudovibrio</taxon>
    </lineage>
</organism>
<dbReference type="Pfam" id="PF01471">
    <property type="entry name" value="PG_binding_1"/>
    <property type="match status" value="1"/>
</dbReference>
<keyword evidence="11" id="KW-1185">Reference proteome</keyword>
<comment type="caution">
    <text evidence="10">The sequence shown here is derived from an EMBL/GenBank/DDBJ whole genome shotgun (WGS) entry which is preliminary data.</text>
</comment>
<dbReference type="Gene3D" id="1.10.101.10">
    <property type="entry name" value="PGBD-like superfamily/PGBD"/>
    <property type="match status" value="1"/>
</dbReference>
<dbReference type="STRING" id="197461.A3843_13655"/>
<keyword evidence="6 7" id="KW-0961">Cell wall biogenesis/degradation</keyword>
<dbReference type="InterPro" id="IPR005490">
    <property type="entry name" value="LD_TPept_cat_dom"/>
</dbReference>
<reference evidence="10 11" key="1">
    <citation type="submission" date="2016-03" db="EMBL/GenBank/DDBJ databases">
        <title>Genome sequence of Nesiotobacter sp. nov., a moderately halophilic alphaproteobacterium isolated from the Yellow Sea, China.</title>
        <authorList>
            <person name="Zhang G."/>
            <person name="Zhang R."/>
        </authorList>
    </citation>
    <scope>NUCLEOTIDE SEQUENCE [LARGE SCALE GENOMIC DNA]</scope>
    <source>
        <strain evidence="10 11">WB1-6</strain>
    </source>
</reference>
<dbReference type="UniPathway" id="UPA00219"/>
<dbReference type="CDD" id="cd16913">
    <property type="entry name" value="YkuD_like"/>
    <property type="match status" value="1"/>
</dbReference>
<keyword evidence="3" id="KW-0808">Transferase</keyword>
<sequence length="442" mass="49284">MSQVVQTRRRRLLSLLCSAAVLMSLGAASAQVQSGSQEEPFSPPYTNVPSGPLQFVDGTEWQDSFDGAPGKLSKMDLQIPTINESTADYIKGAIAKYQQIVVQGGWPQVQATAKPLRMGMRHDNVSVLRQRLMVSGDLSQAAGLSNTFDSYVDAAVRAFQLRHGLTPDGVVGESTVKALNVPAAVRLRQLQKNLERVDELAPKLEGQYVLVNIPGATIEAVDQGHVRSRHTAVVGKIDRQTPILDSAIHELNFNPYWTVPVSIIRKDLIPRMQKNPNYLAENRIRIFDWHGNELQWQDIDWQTDEATQYRFTQDPGDGNSMGTMRINFHNTHQVYLHDTPEQSLFGSGYRFHSSGCVRVQNVRELATWLLSSTTPDWDRARVDQAIRSGERLDVRMKSKIPLHMAYITAWANSDGVVHFRGDIYNRDGLTAASAGGLENPLN</sequence>
<comment type="pathway">
    <text evidence="1 7">Cell wall biogenesis; peptidoglycan biosynthesis.</text>
</comment>
<evidence type="ECO:0000256" key="4">
    <source>
        <dbReference type="ARBA" id="ARBA00022960"/>
    </source>
</evidence>
<proteinExistence type="inferred from homology"/>
<dbReference type="GO" id="GO:0071555">
    <property type="term" value="P:cell wall organization"/>
    <property type="evidence" value="ECO:0007669"/>
    <property type="project" value="UniProtKB-UniRule"/>
</dbReference>
<dbReference type="Gene3D" id="2.40.440.10">
    <property type="entry name" value="L,D-transpeptidase catalytic domain-like"/>
    <property type="match status" value="1"/>
</dbReference>
<gene>
    <name evidence="10" type="ORF">A3843_13655</name>
</gene>
<evidence type="ECO:0000256" key="2">
    <source>
        <dbReference type="ARBA" id="ARBA00005992"/>
    </source>
</evidence>
<evidence type="ECO:0000259" key="9">
    <source>
        <dbReference type="PROSITE" id="PS52029"/>
    </source>
</evidence>